<name>A0ACC0P825_RHOML</name>
<organism evidence="1 2">
    <name type="scientific">Rhododendron molle</name>
    <name type="common">Chinese azalea</name>
    <name type="synonym">Azalea mollis</name>
    <dbReference type="NCBI Taxonomy" id="49168"/>
    <lineage>
        <taxon>Eukaryota</taxon>
        <taxon>Viridiplantae</taxon>
        <taxon>Streptophyta</taxon>
        <taxon>Embryophyta</taxon>
        <taxon>Tracheophyta</taxon>
        <taxon>Spermatophyta</taxon>
        <taxon>Magnoliopsida</taxon>
        <taxon>eudicotyledons</taxon>
        <taxon>Gunneridae</taxon>
        <taxon>Pentapetalae</taxon>
        <taxon>asterids</taxon>
        <taxon>Ericales</taxon>
        <taxon>Ericaceae</taxon>
        <taxon>Ericoideae</taxon>
        <taxon>Rhodoreae</taxon>
        <taxon>Rhododendron</taxon>
    </lineage>
</organism>
<evidence type="ECO:0000313" key="2">
    <source>
        <dbReference type="Proteomes" id="UP001062846"/>
    </source>
</evidence>
<sequence length="273" mass="29824">MLINLVHCSSIGLSKFVKGSCEIQKMTAYERARDEQVEKNLAMLESLGIKDLIASLPALYWSSQRKGTKKRKSKVAIGNDEEFLPPVCKESFGYSSDDSSGSQADKVKCTTRRKKKGGSGNRILRDSQGTREERHIIEGATLTPPTQPSTDHVEGMSVVAAQPTQLPCIATNNEVGSPKLTAAAVSYGFCSAAAALCSPALLSASFLSRKCNPVVERRAEELTEEVISQRSTIDSLTVKTNRLQSLYEKLASRMDMGSSPTSTLHYFFTLEDF</sequence>
<gene>
    <name evidence="1" type="ORF">RHMOL_Rhmol04G0288600</name>
</gene>
<dbReference type="Proteomes" id="UP001062846">
    <property type="component" value="Chromosome 4"/>
</dbReference>
<protein>
    <submittedName>
        <fullName evidence="1">Uncharacterized protein</fullName>
    </submittedName>
</protein>
<keyword evidence="2" id="KW-1185">Reference proteome</keyword>
<reference evidence="1" key="1">
    <citation type="submission" date="2022-02" db="EMBL/GenBank/DDBJ databases">
        <title>Plant Genome Project.</title>
        <authorList>
            <person name="Zhang R.-G."/>
        </authorList>
    </citation>
    <scope>NUCLEOTIDE SEQUENCE</scope>
    <source>
        <strain evidence="1">AT1</strain>
    </source>
</reference>
<accession>A0ACC0P825</accession>
<evidence type="ECO:0000313" key="1">
    <source>
        <dbReference type="EMBL" id="KAI8560862.1"/>
    </source>
</evidence>
<proteinExistence type="predicted"/>
<comment type="caution">
    <text evidence="1">The sequence shown here is derived from an EMBL/GenBank/DDBJ whole genome shotgun (WGS) entry which is preliminary data.</text>
</comment>
<dbReference type="EMBL" id="CM046391">
    <property type="protein sequence ID" value="KAI8560862.1"/>
    <property type="molecule type" value="Genomic_DNA"/>
</dbReference>